<evidence type="ECO:0000313" key="7">
    <source>
        <dbReference type="EMBL" id="SNR15747.1"/>
    </source>
</evidence>
<evidence type="ECO:0000256" key="1">
    <source>
        <dbReference type="ARBA" id="ARBA00004141"/>
    </source>
</evidence>
<dbReference type="Proteomes" id="UP000215214">
    <property type="component" value="Chromosome TJEJU"/>
</dbReference>
<evidence type="ECO:0000256" key="6">
    <source>
        <dbReference type="SAM" id="Phobius"/>
    </source>
</evidence>
<dbReference type="RefSeq" id="WP_095071746.1">
    <property type="nucleotide sequence ID" value="NZ_LT899436.1"/>
</dbReference>
<dbReference type="KEGG" id="tje:TJEJU_2044"/>
<feature type="transmembrane region" description="Helical" evidence="6">
    <location>
        <begin position="178"/>
        <end position="200"/>
    </location>
</feature>
<protein>
    <submittedName>
        <fullName evidence="7">Integral membrane protein DUF6</fullName>
    </submittedName>
</protein>
<evidence type="ECO:0000256" key="2">
    <source>
        <dbReference type="ARBA" id="ARBA00006117"/>
    </source>
</evidence>
<feature type="transmembrane region" description="Helical" evidence="6">
    <location>
        <begin position="242"/>
        <end position="263"/>
    </location>
</feature>
<evidence type="ECO:0000256" key="4">
    <source>
        <dbReference type="ARBA" id="ARBA00022989"/>
    </source>
</evidence>
<feature type="transmembrane region" description="Helical" evidence="6">
    <location>
        <begin position="146"/>
        <end position="166"/>
    </location>
</feature>
<feature type="transmembrane region" description="Helical" evidence="6">
    <location>
        <begin position="61"/>
        <end position="81"/>
    </location>
</feature>
<comment type="subcellular location">
    <subcellularLocation>
        <location evidence="1">Membrane</location>
        <topology evidence="1">Multi-pass membrane protein</topology>
    </subcellularLocation>
</comment>
<evidence type="ECO:0000313" key="8">
    <source>
        <dbReference type="Proteomes" id="UP000215214"/>
    </source>
</evidence>
<dbReference type="Pfam" id="PF06800">
    <property type="entry name" value="Sugar_transport"/>
    <property type="match status" value="1"/>
</dbReference>
<dbReference type="OrthoDB" id="1524053at2"/>
<evidence type="ECO:0000256" key="3">
    <source>
        <dbReference type="ARBA" id="ARBA00022692"/>
    </source>
</evidence>
<dbReference type="SUPFAM" id="SSF103481">
    <property type="entry name" value="Multidrug resistance efflux transporter EmrE"/>
    <property type="match status" value="2"/>
</dbReference>
<name>A0A238U9A1_9FLAO</name>
<feature type="transmembrane region" description="Helical" evidence="6">
    <location>
        <begin position="29"/>
        <end position="49"/>
    </location>
</feature>
<dbReference type="InterPro" id="IPR010651">
    <property type="entry name" value="Sugar_transport"/>
</dbReference>
<feature type="transmembrane region" description="Helical" evidence="6">
    <location>
        <begin position="6"/>
        <end position="22"/>
    </location>
</feature>
<sequence length="290" mass="32097">MIYLVLSILISSSLYVIFKLFEKFKVDTFQAIVVNYIVAFSIGYLYSPVKLPIQEIPSQPWFLGACFLGFLFITIFNLMALTSQKNGLSVASVSGRMAVVIPIIFGVFLYNESVTIIKVIGILLALIAVYLTSVKKNNDKTGNSSLLFPALLFLGSGAIDTLLKYTEVNHVSEENVSIFSASIFGIAFVLGVLYFLYQLIFEKSNNINIKNVIAGIALGIPNYFSIDFLIRALKIEGFDSAILFTINNVSIVLLSTIVGLLLFKEKLERRNWIGIVIAVVSIILITKYGN</sequence>
<gene>
    <name evidence="7" type="ORF">TJEJU_2044</name>
</gene>
<keyword evidence="8" id="KW-1185">Reference proteome</keyword>
<proteinExistence type="inferred from homology"/>
<feature type="transmembrane region" description="Helical" evidence="6">
    <location>
        <begin position="212"/>
        <end position="230"/>
    </location>
</feature>
<keyword evidence="3 6" id="KW-0812">Transmembrane</keyword>
<organism evidence="7 8">
    <name type="scientific">Tenacibaculum jejuense</name>
    <dbReference type="NCBI Taxonomy" id="584609"/>
    <lineage>
        <taxon>Bacteria</taxon>
        <taxon>Pseudomonadati</taxon>
        <taxon>Bacteroidota</taxon>
        <taxon>Flavobacteriia</taxon>
        <taxon>Flavobacteriales</taxon>
        <taxon>Flavobacteriaceae</taxon>
        <taxon>Tenacibaculum</taxon>
    </lineage>
</organism>
<feature type="transmembrane region" description="Helical" evidence="6">
    <location>
        <begin position="116"/>
        <end position="134"/>
    </location>
</feature>
<reference evidence="7 8" key="1">
    <citation type="submission" date="2017-07" db="EMBL/GenBank/DDBJ databases">
        <authorList>
            <person name="Sun Z.S."/>
            <person name="Albrecht U."/>
            <person name="Echele G."/>
            <person name="Lee C.C."/>
        </authorList>
    </citation>
    <scope>NUCLEOTIDE SEQUENCE [LARGE SCALE GENOMIC DNA]</scope>
    <source>
        <strain evidence="8">type strain: KCTC 22618</strain>
    </source>
</reference>
<keyword evidence="5 6" id="KW-0472">Membrane</keyword>
<accession>A0A238U9A1</accession>
<dbReference type="GO" id="GO:0016020">
    <property type="term" value="C:membrane"/>
    <property type="evidence" value="ECO:0007669"/>
    <property type="project" value="UniProtKB-SubCell"/>
</dbReference>
<dbReference type="AlphaFoldDB" id="A0A238U9A1"/>
<dbReference type="Gene3D" id="1.10.3730.20">
    <property type="match status" value="1"/>
</dbReference>
<dbReference type="InterPro" id="IPR037185">
    <property type="entry name" value="EmrE-like"/>
</dbReference>
<comment type="similarity">
    <text evidence="2">Belongs to the GRP transporter (TC 2.A.7.5) family.</text>
</comment>
<dbReference type="EMBL" id="LT899436">
    <property type="protein sequence ID" value="SNR15747.1"/>
    <property type="molecule type" value="Genomic_DNA"/>
</dbReference>
<evidence type="ECO:0000256" key="5">
    <source>
        <dbReference type="ARBA" id="ARBA00023136"/>
    </source>
</evidence>
<feature type="transmembrane region" description="Helical" evidence="6">
    <location>
        <begin position="272"/>
        <end position="289"/>
    </location>
</feature>
<dbReference type="GO" id="GO:0015144">
    <property type="term" value="F:carbohydrate transmembrane transporter activity"/>
    <property type="evidence" value="ECO:0007669"/>
    <property type="project" value="InterPro"/>
</dbReference>
<keyword evidence="4 6" id="KW-1133">Transmembrane helix</keyword>
<feature type="transmembrane region" description="Helical" evidence="6">
    <location>
        <begin position="93"/>
        <end position="110"/>
    </location>
</feature>